<sequence>MFRFEFILLLSCSNSSVERQSAAIRAIRDVEIERLLTELRLLRSYFNKEQLQTPALQFLGENFPNLSVVRNGENGHADLQWNTKEGEVDKDDRRDVHASLLHRLSVAYSDYSAPITSLGGFDFSTKAVKTRLLVADDLQIKDYILDEPSETHMLGMQDALQTPGMSSQRLSVGMTPKTLRLPKPGEMLLSVRGSPLGVYKEDNMEAINDSLAAVLLLFVVNELYLHNQNKGNSGYTI</sequence>
<feature type="domain" description="Borealin C-terminal" evidence="1">
    <location>
        <begin position="172"/>
        <end position="200"/>
    </location>
</feature>
<evidence type="ECO:0000259" key="1">
    <source>
        <dbReference type="Pfam" id="PF10512"/>
    </source>
</evidence>
<name>W9RJH4_9ROSA</name>
<protein>
    <recommendedName>
        <fullName evidence="1">Borealin C-terminal domain-containing protein</fullName>
    </recommendedName>
</protein>
<gene>
    <name evidence="2" type="ORF">L484_020102</name>
</gene>
<dbReference type="Proteomes" id="UP000030645">
    <property type="component" value="Unassembled WGS sequence"/>
</dbReference>
<dbReference type="PANTHER" id="PTHR37248">
    <property type="entry name" value="TRANSLATION INITIATION FACTOR"/>
    <property type="match status" value="1"/>
</dbReference>
<dbReference type="AlphaFoldDB" id="W9RJH4"/>
<evidence type="ECO:0000313" key="2">
    <source>
        <dbReference type="EMBL" id="EXB80844.1"/>
    </source>
</evidence>
<reference evidence="3" key="1">
    <citation type="submission" date="2013-01" db="EMBL/GenBank/DDBJ databases">
        <title>Draft Genome Sequence of a Mulberry Tree, Morus notabilis C.K. Schneid.</title>
        <authorList>
            <person name="He N."/>
            <person name="Zhao S."/>
        </authorList>
    </citation>
    <scope>NUCLEOTIDE SEQUENCE</scope>
</reference>
<dbReference type="eggNOG" id="ENOG502QUBW">
    <property type="taxonomic scope" value="Eukaryota"/>
</dbReference>
<dbReference type="EMBL" id="KE344827">
    <property type="protein sequence ID" value="EXB80844.1"/>
    <property type="molecule type" value="Genomic_DNA"/>
</dbReference>
<dbReference type="STRING" id="981085.W9RJH4"/>
<dbReference type="PANTHER" id="PTHR37248:SF1">
    <property type="entry name" value="TRANSLATION INITIATION FACTOR"/>
    <property type="match status" value="1"/>
</dbReference>
<keyword evidence="3" id="KW-1185">Reference proteome</keyword>
<dbReference type="Pfam" id="PF10512">
    <property type="entry name" value="Borealin"/>
    <property type="match status" value="1"/>
</dbReference>
<proteinExistence type="predicted"/>
<dbReference type="InterPro" id="IPR046466">
    <property type="entry name" value="Borealin_C"/>
</dbReference>
<evidence type="ECO:0000313" key="3">
    <source>
        <dbReference type="Proteomes" id="UP000030645"/>
    </source>
</evidence>
<organism evidence="2 3">
    <name type="scientific">Morus notabilis</name>
    <dbReference type="NCBI Taxonomy" id="981085"/>
    <lineage>
        <taxon>Eukaryota</taxon>
        <taxon>Viridiplantae</taxon>
        <taxon>Streptophyta</taxon>
        <taxon>Embryophyta</taxon>
        <taxon>Tracheophyta</taxon>
        <taxon>Spermatophyta</taxon>
        <taxon>Magnoliopsida</taxon>
        <taxon>eudicotyledons</taxon>
        <taxon>Gunneridae</taxon>
        <taxon>Pentapetalae</taxon>
        <taxon>rosids</taxon>
        <taxon>fabids</taxon>
        <taxon>Rosales</taxon>
        <taxon>Moraceae</taxon>
        <taxon>Moreae</taxon>
        <taxon>Morus</taxon>
    </lineage>
</organism>
<accession>W9RJH4</accession>